<dbReference type="Proteomes" id="UP001218579">
    <property type="component" value="Unassembled WGS sequence"/>
</dbReference>
<protein>
    <submittedName>
        <fullName evidence="1">Uncharacterized protein</fullName>
    </submittedName>
</protein>
<gene>
    <name evidence="1" type="ORF">PQU98_04535</name>
</gene>
<proteinExistence type="predicted"/>
<reference evidence="1 2" key="1">
    <citation type="submission" date="2023-01" db="EMBL/GenBank/DDBJ databases">
        <title>Novel species of the genus Asticcacaulis isolated from rivers.</title>
        <authorList>
            <person name="Lu H."/>
        </authorList>
    </citation>
    <scope>NUCLEOTIDE SEQUENCE [LARGE SCALE GENOMIC DNA]</scope>
    <source>
        <strain evidence="1 2">LKC15W</strain>
    </source>
</reference>
<evidence type="ECO:0000313" key="1">
    <source>
        <dbReference type="EMBL" id="MDC7675384.1"/>
    </source>
</evidence>
<evidence type="ECO:0000313" key="2">
    <source>
        <dbReference type="Proteomes" id="UP001218579"/>
    </source>
</evidence>
<sequence>MKTTIGKYDADNGHVPVVFVHAGVTHNRTVNAVMKDGQYDAVATKARVAEVAAGVEVKINTGVIRNPPPESPPAA</sequence>
<dbReference type="EMBL" id="JAQQKV010000001">
    <property type="protein sequence ID" value="MDC7675384.1"/>
    <property type="molecule type" value="Genomic_DNA"/>
</dbReference>
<organism evidence="1 2">
    <name type="scientific">Asticcacaulis machinosus</name>
    <dbReference type="NCBI Taxonomy" id="2984211"/>
    <lineage>
        <taxon>Bacteria</taxon>
        <taxon>Pseudomonadati</taxon>
        <taxon>Pseudomonadota</taxon>
        <taxon>Alphaproteobacteria</taxon>
        <taxon>Caulobacterales</taxon>
        <taxon>Caulobacteraceae</taxon>
        <taxon>Asticcacaulis</taxon>
    </lineage>
</organism>
<comment type="caution">
    <text evidence="1">The sequence shown here is derived from an EMBL/GenBank/DDBJ whole genome shotgun (WGS) entry which is preliminary data.</text>
</comment>
<dbReference type="RefSeq" id="WP_272743691.1">
    <property type="nucleotide sequence ID" value="NZ_JAQQKV010000001.1"/>
</dbReference>
<accession>A0ABT5HIF3</accession>
<keyword evidence="2" id="KW-1185">Reference proteome</keyword>
<name>A0ABT5HIF3_9CAUL</name>